<dbReference type="SUPFAM" id="SSF158221">
    <property type="entry name" value="YnzC-like"/>
    <property type="match status" value="1"/>
</dbReference>
<dbReference type="AlphaFoldDB" id="A0A154BSL9"/>
<evidence type="ECO:0000256" key="3">
    <source>
        <dbReference type="SAM" id="MobiDB-lite"/>
    </source>
</evidence>
<keyword evidence="1 2" id="KW-0963">Cytoplasm</keyword>
<sequence length="70" mass="8003">MITPEMIARINELARKQREKTLSEAELSEQAELRRVYIDVMKARVKEQLDAAGTPDHHHGCGCGCQHKHH</sequence>
<name>A0A154BSL9_ANASB</name>
<evidence type="ECO:0000256" key="1">
    <source>
        <dbReference type="ARBA" id="ARBA00022490"/>
    </source>
</evidence>
<evidence type="ECO:0000256" key="2">
    <source>
        <dbReference type="HAMAP-Rule" id="MF_01103"/>
    </source>
</evidence>
<dbReference type="Gene3D" id="1.10.287.540">
    <property type="entry name" value="Helix hairpin bin"/>
    <property type="match status" value="1"/>
</dbReference>
<dbReference type="STRING" id="1794912.AXX12_01950"/>
<dbReference type="InterPro" id="IPR009242">
    <property type="entry name" value="DUF896"/>
</dbReference>
<dbReference type="Proteomes" id="UP000076268">
    <property type="component" value="Unassembled WGS sequence"/>
</dbReference>
<dbReference type="PANTHER" id="PTHR37300">
    <property type="entry name" value="UPF0291 PROTEIN CBO2609/CLC_2481"/>
    <property type="match status" value="1"/>
</dbReference>
<dbReference type="EMBL" id="LSGP01000013">
    <property type="protein sequence ID" value="KYZ76931.1"/>
    <property type="molecule type" value="Genomic_DNA"/>
</dbReference>
<comment type="subcellular location">
    <subcellularLocation>
        <location evidence="2">Cytoplasm</location>
    </subcellularLocation>
</comment>
<organism evidence="4 5">
    <name type="scientific">Anaerosporomusa subterranea</name>
    <dbReference type="NCBI Taxonomy" id="1794912"/>
    <lineage>
        <taxon>Bacteria</taxon>
        <taxon>Bacillati</taxon>
        <taxon>Bacillota</taxon>
        <taxon>Negativicutes</taxon>
        <taxon>Acetonemataceae</taxon>
        <taxon>Anaerosporomusa</taxon>
    </lineage>
</organism>
<keyword evidence="5" id="KW-1185">Reference proteome</keyword>
<evidence type="ECO:0000313" key="5">
    <source>
        <dbReference type="Proteomes" id="UP000076268"/>
    </source>
</evidence>
<gene>
    <name evidence="4" type="ORF">AXX12_01950</name>
</gene>
<proteinExistence type="inferred from homology"/>
<protein>
    <recommendedName>
        <fullName evidence="2">UPF0291 protein AXX12_01950</fullName>
    </recommendedName>
</protein>
<accession>A0A154BSL9</accession>
<feature type="region of interest" description="Disordered" evidence="3">
    <location>
        <begin position="51"/>
        <end position="70"/>
    </location>
</feature>
<reference evidence="4 5" key="1">
    <citation type="submission" date="2016-02" db="EMBL/GenBank/DDBJ databases">
        <title>Anaerosporomusa subterraneum gen. nov., sp. nov., a spore-forming obligate anaerobe isolated from saprolite.</title>
        <authorList>
            <person name="Choi J.K."/>
            <person name="Shah M."/>
            <person name="Yee N."/>
        </authorList>
    </citation>
    <scope>NUCLEOTIDE SEQUENCE [LARGE SCALE GENOMIC DNA]</scope>
    <source>
        <strain evidence="4 5">RU4</strain>
    </source>
</reference>
<dbReference type="HAMAP" id="MF_01103">
    <property type="entry name" value="UPF0291"/>
    <property type="match status" value="1"/>
</dbReference>
<dbReference type="Pfam" id="PF05979">
    <property type="entry name" value="DUF896"/>
    <property type="match status" value="1"/>
</dbReference>
<evidence type="ECO:0000313" key="4">
    <source>
        <dbReference type="EMBL" id="KYZ76931.1"/>
    </source>
</evidence>
<dbReference type="RefSeq" id="WP_066238328.1">
    <property type="nucleotide sequence ID" value="NZ_LSGP01000013.1"/>
</dbReference>
<comment type="similarity">
    <text evidence="2">Belongs to the UPF0291 family.</text>
</comment>
<comment type="caution">
    <text evidence="4">The sequence shown here is derived from an EMBL/GenBank/DDBJ whole genome shotgun (WGS) entry which is preliminary data.</text>
</comment>
<dbReference type="PANTHER" id="PTHR37300:SF1">
    <property type="entry name" value="UPF0291 PROTEIN YNZC"/>
    <property type="match status" value="1"/>
</dbReference>
<dbReference type="GO" id="GO:0005737">
    <property type="term" value="C:cytoplasm"/>
    <property type="evidence" value="ECO:0007669"/>
    <property type="project" value="UniProtKB-SubCell"/>
</dbReference>